<keyword evidence="3" id="KW-0804">Transcription</keyword>
<evidence type="ECO:0000259" key="4">
    <source>
        <dbReference type="PROSITE" id="PS01124"/>
    </source>
</evidence>
<dbReference type="SMART" id="SM00342">
    <property type="entry name" value="HTH_ARAC"/>
    <property type="match status" value="1"/>
</dbReference>
<evidence type="ECO:0000256" key="2">
    <source>
        <dbReference type="ARBA" id="ARBA00023125"/>
    </source>
</evidence>
<name>A0ABS5PNV9_9FIRM</name>
<dbReference type="Proteomes" id="UP000746471">
    <property type="component" value="Unassembled WGS sequence"/>
</dbReference>
<dbReference type="EMBL" id="JAHBCL010000013">
    <property type="protein sequence ID" value="MBS7526854.1"/>
    <property type="molecule type" value="Genomic_DNA"/>
</dbReference>
<dbReference type="PROSITE" id="PS01124">
    <property type="entry name" value="HTH_ARAC_FAMILY_2"/>
    <property type="match status" value="1"/>
</dbReference>
<evidence type="ECO:0000313" key="5">
    <source>
        <dbReference type="EMBL" id="MBS7526854.1"/>
    </source>
</evidence>
<dbReference type="PANTHER" id="PTHR47504:SF5">
    <property type="entry name" value="RIGHT ORIGIN-BINDING PROTEIN"/>
    <property type="match status" value="1"/>
</dbReference>
<dbReference type="PANTHER" id="PTHR47504">
    <property type="entry name" value="RIGHT ORIGIN-BINDING PROTEIN"/>
    <property type="match status" value="1"/>
</dbReference>
<protein>
    <submittedName>
        <fullName evidence="5">Helix-turn-helix transcriptional regulator</fullName>
    </submittedName>
</protein>
<sequence length="285" mass="33105">MQDYMMIHQDEKITLRDLAEAAMYSPWHALRAFSELIGKTPFEYLREIRLSTAAIKLRDTNMRILNIAIEASFDSHEGFTKAFTRAFAISPYDYRQCTPPIKLFTYYPIRHYYKTLMKGAEKMSSAVIFTQIIERPERILILKRGIEAKHYFDYCEEVGCDIWGILESIKGALYESIGVWLPESMRKPGTSEYCQAVEMPMNFNGVIPDGFEKITVPKCQYMLFHGEPFQDEDFNDAILTVQNAIKQYNPERYGWKWAPEAGPRFQLSPIGKRGYMEALPVEPIK</sequence>
<comment type="caution">
    <text evidence="5">The sequence shown here is derived from an EMBL/GenBank/DDBJ whole genome shotgun (WGS) entry which is preliminary data.</text>
</comment>
<dbReference type="InterPro" id="IPR018060">
    <property type="entry name" value="HTH_AraC"/>
</dbReference>
<dbReference type="Pfam" id="PF12833">
    <property type="entry name" value="HTH_18"/>
    <property type="match status" value="1"/>
</dbReference>
<organism evidence="5 6">
    <name type="scientific">Fusibacter paucivorans</name>
    <dbReference type="NCBI Taxonomy" id="76009"/>
    <lineage>
        <taxon>Bacteria</taxon>
        <taxon>Bacillati</taxon>
        <taxon>Bacillota</taxon>
        <taxon>Clostridia</taxon>
        <taxon>Eubacteriales</taxon>
        <taxon>Eubacteriales Family XII. Incertae Sedis</taxon>
        <taxon>Fusibacter</taxon>
    </lineage>
</organism>
<dbReference type="InterPro" id="IPR050959">
    <property type="entry name" value="MarA-like"/>
</dbReference>
<feature type="domain" description="HTH araC/xylS-type" evidence="4">
    <location>
        <begin position="1"/>
        <end position="97"/>
    </location>
</feature>
<keyword evidence="1" id="KW-0805">Transcription regulation</keyword>
<dbReference type="Gene3D" id="1.10.10.60">
    <property type="entry name" value="Homeodomain-like"/>
    <property type="match status" value="2"/>
</dbReference>
<evidence type="ECO:0000256" key="3">
    <source>
        <dbReference type="ARBA" id="ARBA00023163"/>
    </source>
</evidence>
<evidence type="ECO:0000256" key="1">
    <source>
        <dbReference type="ARBA" id="ARBA00023015"/>
    </source>
</evidence>
<proteinExistence type="predicted"/>
<evidence type="ECO:0000313" key="6">
    <source>
        <dbReference type="Proteomes" id="UP000746471"/>
    </source>
</evidence>
<dbReference type="SUPFAM" id="SSF46689">
    <property type="entry name" value="Homeodomain-like"/>
    <property type="match status" value="2"/>
</dbReference>
<reference evidence="5 6" key="1">
    <citation type="submission" date="2021-05" db="EMBL/GenBank/DDBJ databases">
        <title>Fusibacter ferrireducens sp. nov., an anaerobic, sulfur- and Fe-reducing bacterium isolated from the mangrove sediment.</title>
        <authorList>
            <person name="Qiu D."/>
        </authorList>
    </citation>
    <scope>NUCLEOTIDE SEQUENCE [LARGE SCALE GENOMIC DNA]</scope>
    <source>
        <strain evidence="5 6">DSM 12116</strain>
    </source>
</reference>
<accession>A0ABS5PNV9</accession>
<dbReference type="InterPro" id="IPR009057">
    <property type="entry name" value="Homeodomain-like_sf"/>
</dbReference>
<gene>
    <name evidence="5" type="ORF">KHM83_09210</name>
</gene>
<keyword evidence="2" id="KW-0238">DNA-binding</keyword>
<keyword evidence="6" id="KW-1185">Reference proteome</keyword>